<dbReference type="Pfam" id="PF16970">
    <property type="entry name" value="FimA"/>
    <property type="match status" value="1"/>
</dbReference>
<keyword evidence="9" id="KW-1185">Reference proteome</keyword>
<keyword evidence="4" id="KW-0281">Fimbrium</keyword>
<evidence type="ECO:0000256" key="5">
    <source>
        <dbReference type="SAM" id="SignalP"/>
    </source>
</evidence>
<evidence type="ECO:0000256" key="2">
    <source>
        <dbReference type="ARBA" id="ARBA00006671"/>
    </source>
</evidence>
<evidence type="ECO:0000313" key="7">
    <source>
        <dbReference type="EMBL" id="KDR37403.1"/>
    </source>
</evidence>
<comment type="subcellular location">
    <subcellularLocation>
        <location evidence="1">Fimbrium</location>
    </subcellularLocation>
</comment>
<dbReference type="SUPFAM" id="SSF49401">
    <property type="entry name" value="Bacterial adhesins"/>
    <property type="match status" value="1"/>
</dbReference>
<reference evidence="9" key="3">
    <citation type="journal article" date="2019" name="Int. J. Syst. Evol. Microbiol.">
        <title>The Global Catalogue of Microorganisms (GCM) 10K type strain sequencing project: providing services to taxonomists for standard genome sequencing and annotation.</title>
        <authorList>
            <consortium name="The Broad Institute Genomics Platform"/>
            <consortium name="The Broad Institute Genome Sequencing Center for Infectious Disease"/>
            <person name="Wu L."/>
            <person name="Ma J."/>
        </authorList>
    </citation>
    <scope>NUCLEOTIDE SEQUENCE [LARGE SCALE GENOMIC DNA]</scope>
    <source>
        <strain evidence="9">CGMCC 1.11013</strain>
    </source>
</reference>
<evidence type="ECO:0000256" key="4">
    <source>
        <dbReference type="ARBA" id="ARBA00023263"/>
    </source>
</evidence>
<comment type="caution">
    <text evidence="7">The sequence shown here is derived from an EMBL/GenBank/DDBJ whole genome shotgun (WGS) entry which is preliminary data.</text>
</comment>
<reference evidence="7 8" key="2">
    <citation type="submission" date="2014-03" db="EMBL/GenBank/DDBJ databases">
        <title>Draft Genome Sequences of Four Burkholderia Strains.</title>
        <authorList>
            <person name="Liu X.Y."/>
            <person name="Li C.X."/>
            <person name="Xu J.H."/>
        </authorList>
    </citation>
    <scope>NUCLEOTIDE SEQUENCE [LARGE SCALE GENOMIC DNA]</scope>
    <source>
        <strain evidence="7 8">R27</strain>
    </source>
</reference>
<dbReference type="GO" id="GO:0009289">
    <property type="term" value="C:pilus"/>
    <property type="evidence" value="ECO:0007669"/>
    <property type="project" value="UniProtKB-SubCell"/>
</dbReference>
<dbReference type="InterPro" id="IPR008966">
    <property type="entry name" value="Adhesion_dom_sf"/>
</dbReference>
<feature type="signal peptide" evidence="5">
    <location>
        <begin position="1"/>
        <end position="21"/>
    </location>
</feature>
<dbReference type="InterPro" id="IPR039458">
    <property type="entry name" value="FimA-like"/>
</dbReference>
<dbReference type="OrthoDB" id="8656135at2"/>
<dbReference type="AlphaFoldDB" id="A0A069P9Q5"/>
<evidence type="ECO:0000256" key="1">
    <source>
        <dbReference type="ARBA" id="ARBA00004561"/>
    </source>
</evidence>
<reference evidence="6" key="4">
    <citation type="submission" date="2024-05" db="EMBL/GenBank/DDBJ databases">
        <authorList>
            <person name="Sun Q."/>
            <person name="Zhou Y."/>
        </authorList>
    </citation>
    <scope>NUCLEOTIDE SEQUENCE</scope>
    <source>
        <strain evidence="6">CGMCC 1.11013</strain>
    </source>
</reference>
<dbReference type="EMBL" id="JFHE01000001">
    <property type="protein sequence ID" value="KDR37403.1"/>
    <property type="molecule type" value="Genomic_DNA"/>
</dbReference>
<sequence>MKKIAFPIIAAMCVAASAAHAAGSSNGGVLTVNGQLTANTCDVSGEGQGRNFTVTLPTLSASEFSDAGSFGGATGFSIALSNCTPATGNVHTFWESGATTLANGHLLNNGTATKVEVQLLDKNNGVKSIDVSKPDGSQNSQSVAIASGTANLNYAAQYISPTGGAGVGTVTTSVTYSLAYQ</sequence>
<evidence type="ECO:0000313" key="6">
    <source>
        <dbReference type="EMBL" id="GGD68949.1"/>
    </source>
</evidence>
<feature type="chain" id="PRO_5001667345" evidence="5">
    <location>
        <begin position="22"/>
        <end position="181"/>
    </location>
</feature>
<accession>A0A069P9Q5</accession>
<evidence type="ECO:0000256" key="3">
    <source>
        <dbReference type="ARBA" id="ARBA00022729"/>
    </source>
</evidence>
<dbReference type="STRING" id="1071679.BG57_02015"/>
<protein>
    <submittedName>
        <fullName evidence="6">Ferrous iron transporter B</fullName>
    </submittedName>
    <submittedName>
        <fullName evidence="7">Fimbrial protein</fullName>
    </submittedName>
</protein>
<dbReference type="PANTHER" id="PTHR33420">
    <property type="entry name" value="FIMBRIAL SUBUNIT ELFA-RELATED"/>
    <property type="match status" value="1"/>
</dbReference>
<dbReference type="PANTHER" id="PTHR33420:SF3">
    <property type="entry name" value="FIMBRIAL SUBUNIT ELFA"/>
    <property type="match status" value="1"/>
</dbReference>
<comment type="similarity">
    <text evidence="2">Belongs to the fimbrial protein family.</text>
</comment>
<dbReference type="Proteomes" id="UP000027439">
    <property type="component" value="Unassembled WGS sequence"/>
</dbReference>
<dbReference type="EMBL" id="BMEG01000003">
    <property type="protein sequence ID" value="GGD68949.1"/>
    <property type="molecule type" value="Genomic_DNA"/>
</dbReference>
<dbReference type="Gene3D" id="2.60.40.1090">
    <property type="entry name" value="Fimbrial-type adhesion domain"/>
    <property type="match status" value="1"/>
</dbReference>
<gene>
    <name evidence="6" type="primary">pilin</name>
    <name evidence="7" type="ORF">BG57_02015</name>
    <name evidence="6" type="ORF">GCM10010985_24250</name>
</gene>
<dbReference type="InterPro" id="IPR036937">
    <property type="entry name" value="Adhesion_dom_fimbrial_sf"/>
</dbReference>
<dbReference type="eggNOG" id="COG3539">
    <property type="taxonomic scope" value="Bacteria"/>
</dbReference>
<evidence type="ECO:0000313" key="8">
    <source>
        <dbReference type="Proteomes" id="UP000027439"/>
    </source>
</evidence>
<proteinExistence type="inferred from homology"/>
<keyword evidence="3 5" id="KW-0732">Signal</keyword>
<dbReference type="GO" id="GO:0043709">
    <property type="term" value="P:cell adhesion involved in single-species biofilm formation"/>
    <property type="evidence" value="ECO:0007669"/>
    <property type="project" value="TreeGrafter"/>
</dbReference>
<name>A0A069P9Q5_9BURK</name>
<dbReference type="InterPro" id="IPR050263">
    <property type="entry name" value="Bact_Fimbrial_Adh_Pro"/>
</dbReference>
<dbReference type="RefSeq" id="WP_035959736.1">
    <property type="nucleotide sequence ID" value="NZ_BMEG01000003.1"/>
</dbReference>
<dbReference type="Proteomes" id="UP000597138">
    <property type="component" value="Unassembled WGS sequence"/>
</dbReference>
<evidence type="ECO:0000313" key="9">
    <source>
        <dbReference type="Proteomes" id="UP000597138"/>
    </source>
</evidence>
<organism evidence="7 8">
    <name type="scientific">Caballeronia grimmiae</name>
    <dbReference type="NCBI Taxonomy" id="1071679"/>
    <lineage>
        <taxon>Bacteria</taxon>
        <taxon>Pseudomonadati</taxon>
        <taxon>Pseudomonadota</taxon>
        <taxon>Betaproteobacteria</taxon>
        <taxon>Burkholderiales</taxon>
        <taxon>Burkholderiaceae</taxon>
        <taxon>Caballeronia</taxon>
    </lineage>
</organism>
<reference evidence="6" key="1">
    <citation type="journal article" date="2014" name="Int. J. Syst. Evol. Microbiol.">
        <title>Complete genome of a new Firmicutes species belonging to the dominant human colonic microbiota ('Ruminococcus bicirculans') reveals two chromosomes and a selective capacity to utilize plant glucans.</title>
        <authorList>
            <consortium name="NISC Comparative Sequencing Program"/>
            <person name="Wegmann U."/>
            <person name="Louis P."/>
            <person name="Goesmann A."/>
            <person name="Henrissat B."/>
            <person name="Duncan S.H."/>
            <person name="Flint H.J."/>
        </authorList>
    </citation>
    <scope>NUCLEOTIDE SEQUENCE</scope>
    <source>
        <strain evidence="6">CGMCC 1.11013</strain>
    </source>
</reference>